<keyword evidence="2" id="KW-0456">Lyase</keyword>
<feature type="region of interest" description="Disordered" evidence="1">
    <location>
        <begin position="140"/>
        <end position="189"/>
    </location>
</feature>
<feature type="compositionally biased region" description="Low complexity" evidence="1">
    <location>
        <begin position="263"/>
        <end position="279"/>
    </location>
</feature>
<dbReference type="EMBL" id="CADCUX010000545">
    <property type="protein sequence ID" value="CAA9429724.1"/>
    <property type="molecule type" value="Genomic_DNA"/>
</dbReference>
<feature type="region of interest" description="Disordered" evidence="1">
    <location>
        <begin position="1"/>
        <end position="125"/>
    </location>
</feature>
<feature type="non-terminal residue" evidence="2">
    <location>
        <position position="1"/>
    </location>
</feature>
<feature type="compositionally biased region" description="Basic and acidic residues" evidence="1">
    <location>
        <begin position="280"/>
        <end position="295"/>
    </location>
</feature>
<organism evidence="2">
    <name type="scientific">uncultured Ramlibacter sp</name>
    <dbReference type="NCBI Taxonomy" id="260755"/>
    <lineage>
        <taxon>Bacteria</taxon>
        <taxon>Pseudomonadati</taxon>
        <taxon>Pseudomonadota</taxon>
        <taxon>Betaproteobacteria</taxon>
        <taxon>Burkholderiales</taxon>
        <taxon>Comamonadaceae</taxon>
        <taxon>Ramlibacter</taxon>
        <taxon>environmental samples</taxon>
    </lineage>
</organism>
<feature type="compositionally biased region" description="Basic and acidic residues" evidence="1">
    <location>
        <begin position="166"/>
        <end position="176"/>
    </location>
</feature>
<gene>
    <name evidence="2" type="ORF">AVDCRST_MAG51-2536</name>
</gene>
<dbReference type="GO" id="GO:0052855">
    <property type="term" value="F:ADP-dependent NAD(P)H-hydrate dehydratase activity"/>
    <property type="evidence" value="ECO:0007669"/>
    <property type="project" value="UniProtKB-EC"/>
</dbReference>
<sequence>AYQDQRSHPARRAGVAPMAVACAGGRRGQGGAWPHRRRRGQPRDPRRCRAGGDGGTPCRRRQAGHRDRRFGGSADGLRHARSPGDRPAGNSGWRLRPGGRPAAARLPSIGARGRHRPGLDGPRSELRIRCCPAPLAGSLFGGAGRAGNGRRARTGKLSPSRAADAACRRDGAPERRRQGRSARRSGRCRARGRCALERRRGRERPDHRDRFAGWTRVAARRRQLRAGHFGLGRHAGGRDRRHLRARRAHRAGMRLGRRRPCACRRPVGAAPGAGWLPGARDSRGDAGGDERPAGV</sequence>
<accession>A0A6J4PZ89</accession>
<dbReference type="AlphaFoldDB" id="A0A6J4PZ89"/>
<protein>
    <submittedName>
        <fullName evidence="2">ADP-dependent (S)-NAD(P)H-hydrate dehydratase</fullName>
        <ecNumber evidence="2">4.2.1.136</ecNumber>
    </submittedName>
</protein>
<reference evidence="2" key="1">
    <citation type="submission" date="2020-02" db="EMBL/GenBank/DDBJ databases">
        <authorList>
            <person name="Meier V. D."/>
        </authorList>
    </citation>
    <scope>NUCLEOTIDE SEQUENCE</scope>
    <source>
        <strain evidence="2">AVDCRST_MAG51</strain>
    </source>
</reference>
<dbReference type="EC" id="4.2.1.136" evidence="2"/>
<feature type="region of interest" description="Disordered" evidence="1">
    <location>
        <begin position="263"/>
        <end position="295"/>
    </location>
</feature>
<feature type="non-terminal residue" evidence="2">
    <location>
        <position position="295"/>
    </location>
</feature>
<feature type="compositionally biased region" description="Basic residues" evidence="1">
    <location>
        <begin position="177"/>
        <end position="189"/>
    </location>
</feature>
<proteinExistence type="predicted"/>
<evidence type="ECO:0000313" key="2">
    <source>
        <dbReference type="EMBL" id="CAA9429724.1"/>
    </source>
</evidence>
<feature type="compositionally biased region" description="Basic residues" evidence="1">
    <location>
        <begin position="58"/>
        <end position="68"/>
    </location>
</feature>
<feature type="compositionally biased region" description="Low complexity" evidence="1">
    <location>
        <begin position="94"/>
        <end position="107"/>
    </location>
</feature>
<name>A0A6J4PZ89_9BURK</name>
<evidence type="ECO:0000256" key="1">
    <source>
        <dbReference type="SAM" id="MobiDB-lite"/>
    </source>
</evidence>